<keyword evidence="1" id="KW-0812">Transmembrane</keyword>
<dbReference type="EMBL" id="BMEY01000004">
    <property type="protein sequence ID" value="GGA67931.1"/>
    <property type="molecule type" value="Genomic_DNA"/>
</dbReference>
<feature type="transmembrane region" description="Helical" evidence="1">
    <location>
        <begin position="33"/>
        <end position="52"/>
    </location>
</feature>
<name>A0A916W5P5_9BACI</name>
<keyword evidence="3" id="KW-1185">Reference proteome</keyword>
<evidence type="ECO:0000256" key="1">
    <source>
        <dbReference type="SAM" id="Phobius"/>
    </source>
</evidence>
<organism evidence="2 3">
    <name type="scientific">Ornithinibacillus halotolerans</name>
    <dbReference type="NCBI Taxonomy" id="1274357"/>
    <lineage>
        <taxon>Bacteria</taxon>
        <taxon>Bacillati</taxon>
        <taxon>Bacillota</taxon>
        <taxon>Bacilli</taxon>
        <taxon>Bacillales</taxon>
        <taxon>Bacillaceae</taxon>
        <taxon>Ornithinibacillus</taxon>
    </lineage>
</organism>
<proteinExistence type="predicted"/>
<gene>
    <name evidence="2" type="ORF">GCM10008025_09740</name>
</gene>
<evidence type="ECO:0000313" key="2">
    <source>
        <dbReference type="EMBL" id="GGA67931.1"/>
    </source>
</evidence>
<reference evidence="2" key="2">
    <citation type="submission" date="2020-09" db="EMBL/GenBank/DDBJ databases">
        <authorList>
            <person name="Sun Q."/>
            <person name="Zhou Y."/>
        </authorList>
    </citation>
    <scope>NUCLEOTIDE SEQUENCE</scope>
    <source>
        <strain evidence="2">CGMCC 1.12408</strain>
    </source>
</reference>
<sequence>MELKGRYYILALLLISYTFFVTVVSTVGGTKVVYIDLLLSIAVIHYLLSKFFTIRQYRRKFFSVKMRKRSEFL</sequence>
<keyword evidence="1" id="KW-0472">Membrane</keyword>
<feature type="transmembrane region" description="Helical" evidence="1">
    <location>
        <begin position="7"/>
        <end position="27"/>
    </location>
</feature>
<dbReference type="RefSeq" id="WP_188383572.1">
    <property type="nucleotide sequence ID" value="NZ_BMEY01000004.1"/>
</dbReference>
<evidence type="ECO:0000313" key="3">
    <source>
        <dbReference type="Proteomes" id="UP000613512"/>
    </source>
</evidence>
<comment type="caution">
    <text evidence="2">The sequence shown here is derived from an EMBL/GenBank/DDBJ whole genome shotgun (WGS) entry which is preliminary data.</text>
</comment>
<keyword evidence="1" id="KW-1133">Transmembrane helix</keyword>
<accession>A0A916W5P5</accession>
<protein>
    <submittedName>
        <fullName evidence="2">Uncharacterized protein</fullName>
    </submittedName>
</protein>
<dbReference type="Proteomes" id="UP000613512">
    <property type="component" value="Unassembled WGS sequence"/>
</dbReference>
<reference evidence="2" key="1">
    <citation type="journal article" date="2014" name="Int. J. Syst. Evol. Microbiol.">
        <title>Complete genome sequence of Corynebacterium casei LMG S-19264T (=DSM 44701T), isolated from a smear-ripened cheese.</title>
        <authorList>
            <consortium name="US DOE Joint Genome Institute (JGI-PGF)"/>
            <person name="Walter F."/>
            <person name="Albersmeier A."/>
            <person name="Kalinowski J."/>
            <person name="Ruckert C."/>
        </authorList>
    </citation>
    <scope>NUCLEOTIDE SEQUENCE</scope>
    <source>
        <strain evidence="2">CGMCC 1.12408</strain>
    </source>
</reference>
<dbReference type="AlphaFoldDB" id="A0A916W5P5"/>